<dbReference type="KEGG" id="bvc:CEP68_02520"/>
<accession>A0A1Z3U5B6</accession>
<gene>
    <name evidence="1" type="ORF">CEP68_02520</name>
</gene>
<dbReference type="EMBL" id="CP022048">
    <property type="protein sequence ID" value="ASE38468.1"/>
    <property type="molecule type" value="Genomic_DNA"/>
</dbReference>
<organism evidence="1 2">
    <name type="scientific">Brevundimonas vesicularis</name>
    <name type="common">Pseudomonas vesicularis</name>
    <dbReference type="NCBI Taxonomy" id="41276"/>
    <lineage>
        <taxon>Bacteria</taxon>
        <taxon>Pseudomonadati</taxon>
        <taxon>Pseudomonadota</taxon>
        <taxon>Alphaproteobacteria</taxon>
        <taxon>Caulobacterales</taxon>
        <taxon>Caulobacteraceae</taxon>
        <taxon>Brevundimonas</taxon>
    </lineage>
</organism>
<protein>
    <submittedName>
        <fullName evidence="1">Phage gp6-like head-tail connector protein</fullName>
    </submittedName>
</protein>
<dbReference type="GeneID" id="34013536"/>
<dbReference type="CDD" id="cd08054">
    <property type="entry name" value="gp6"/>
    <property type="match status" value="1"/>
</dbReference>
<dbReference type="InterPro" id="IPR006450">
    <property type="entry name" value="Phage_HK97_gp6-like"/>
</dbReference>
<evidence type="ECO:0000313" key="1">
    <source>
        <dbReference type="EMBL" id="ASE38468.1"/>
    </source>
</evidence>
<sequence length="101" mass="10917">MALNVVVTATGPLFTLVEAKEHLRVDHNDDDALIEIYSDAAVGRVLQYCNIGLVPDSPGAAAAFKAAALLALGELYQNREPILTDGSPISNLINPYRWLRV</sequence>
<dbReference type="InterPro" id="IPR021146">
    <property type="entry name" value="Phage_gp6-like_head-tail"/>
</dbReference>
<dbReference type="Proteomes" id="UP000197050">
    <property type="component" value="Chromosome"/>
</dbReference>
<reference evidence="2" key="1">
    <citation type="submission" date="2017-06" db="EMBL/GenBank/DDBJ databases">
        <title>FDA dAtabase for Regulatory Grade micrObial Sequences (FDA-ARGOS): Supporting development and validation of Infectious Disease Dx tests.</title>
        <authorList>
            <person name="Minogue T."/>
            <person name="Wolcott M."/>
            <person name="Wasieloski L."/>
            <person name="Aguilar W."/>
            <person name="Moore D."/>
            <person name="Tallon L."/>
            <person name="Sadzewicz L."/>
            <person name="Sengamalay N."/>
            <person name="Ott S."/>
            <person name="Godinez A."/>
            <person name="Nagaraj S."/>
            <person name="Nadendla S."/>
            <person name="Geyer C."/>
            <person name="Sichtig H."/>
        </authorList>
    </citation>
    <scope>NUCLEOTIDE SEQUENCE [LARGE SCALE GENOMIC DNA]</scope>
    <source>
        <strain evidence="2">FDAARGOS_289</strain>
    </source>
</reference>
<dbReference type="NCBIfam" id="TIGR01560">
    <property type="entry name" value="put_DNA_pack"/>
    <property type="match status" value="1"/>
</dbReference>
<dbReference type="Gene3D" id="1.10.3230.30">
    <property type="entry name" value="Phage gp6-like head-tail connector protein"/>
    <property type="match status" value="1"/>
</dbReference>
<dbReference type="Pfam" id="PF05135">
    <property type="entry name" value="Phage_connect_1"/>
    <property type="match status" value="1"/>
</dbReference>
<dbReference type="AlphaFoldDB" id="A0A1Z3U5B6"/>
<proteinExistence type="predicted"/>
<evidence type="ECO:0000313" key="2">
    <source>
        <dbReference type="Proteomes" id="UP000197050"/>
    </source>
</evidence>
<dbReference type="RefSeq" id="WP_088582280.1">
    <property type="nucleotide sequence ID" value="NZ_CP022048.2"/>
</dbReference>
<name>A0A1Z3U5B6_BREVE</name>